<gene>
    <name evidence="1" type="ORF">GCM10007414_25830</name>
</gene>
<dbReference type="RefSeq" id="WP_188407475.1">
    <property type="nucleotide sequence ID" value="NZ_BMDY01000015.1"/>
</dbReference>
<evidence type="ECO:0000313" key="1">
    <source>
        <dbReference type="EMBL" id="GGB11219.1"/>
    </source>
</evidence>
<accession>A0ABQ1I4G6</accession>
<organism evidence="1 2">
    <name type="scientific">Agarivorans gilvus</name>
    <dbReference type="NCBI Taxonomy" id="680279"/>
    <lineage>
        <taxon>Bacteria</taxon>
        <taxon>Pseudomonadati</taxon>
        <taxon>Pseudomonadota</taxon>
        <taxon>Gammaproteobacteria</taxon>
        <taxon>Alteromonadales</taxon>
        <taxon>Alteromonadaceae</taxon>
        <taxon>Agarivorans</taxon>
    </lineage>
</organism>
<dbReference type="Proteomes" id="UP000651977">
    <property type="component" value="Unassembled WGS sequence"/>
</dbReference>
<dbReference type="EMBL" id="BMDY01000015">
    <property type="protein sequence ID" value="GGB11219.1"/>
    <property type="molecule type" value="Genomic_DNA"/>
</dbReference>
<sequence length="50" mass="5291">MSEVPSLLPAIDILMCHTGASFLDACQELGVDPNEIAEFNPVSPSDTSNN</sequence>
<evidence type="ECO:0000313" key="2">
    <source>
        <dbReference type="Proteomes" id="UP000651977"/>
    </source>
</evidence>
<reference evidence="2" key="1">
    <citation type="journal article" date="2019" name="Int. J. Syst. Evol. Microbiol.">
        <title>The Global Catalogue of Microorganisms (GCM) 10K type strain sequencing project: providing services to taxonomists for standard genome sequencing and annotation.</title>
        <authorList>
            <consortium name="The Broad Institute Genomics Platform"/>
            <consortium name="The Broad Institute Genome Sequencing Center for Infectious Disease"/>
            <person name="Wu L."/>
            <person name="Ma J."/>
        </authorList>
    </citation>
    <scope>NUCLEOTIDE SEQUENCE [LARGE SCALE GENOMIC DNA]</scope>
    <source>
        <strain evidence="2">CGMCC 1.10131</strain>
    </source>
</reference>
<comment type="caution">
    <text evidence="1">The sequence shown here is derived from an EMBL/GenBank/DDBJ whole genome shotgun (WGS) entry which is preliminary data.</text>
</comment>
<protein>
    <recommendedName>
        <fullName evidence="3">LysM domain-containing protein</fullName>
    </recommendedName>
</protein>
<keyword evidence="2" id="KW-1185">Reference proteome</keyword>
<evidence type="ECO:0008006" key="3">
    <source>
        <dbReference type="Google" id="ProtNLM"/>
    </source>
</evidence>
<name>A0ABQ1I4G6_9ALTE</name>
<proteinExistence type="predicted"/>